<dbReference type="OrthoDB" id="372172at2157"/>
<keyword evidence="3" id="KW-1185">Reference proteome</keyword>
<reference evidence="2 3" key="2">
    <citation type="journal article" date="2011" name="Stand. Genomic Sci.">
        <title>Complete genome sequence of Ferroglobus placidus AEDII12DO.</title>
        <authorList>
            <person name="Anderson I."/>
            <person name="Risso C."/>
            <person name="Holmes D."/>
            <person name="Lucas S."/>
            <person name="Copeland A."/>
            <person name="Lapidus A."/>
            <person name="Cheng J.F."/>
            <person name="Bruce D."/>
            <person name="Goodwin L."/>
            <person name="Pitluck S."/>
            <person name="Saunders E."/>
            <person name="Brettin T."/>
            <person name="Detter J.C."/>
            <person name="Han C."/>
            <person name="Tapia R."/>
            <person name="Larimer F."/>
            <person name="Land M."/>
            <person name="Hauser L."/>
            <person name="Woyke T."/>
            <person name="Lovley D."/>
            <person name="Kyrpides N."/>
            <person name="Ivanova N."/>
        </authorList>
    </citation>
    <scope>NUCLEOTIDE SEQUENCE [LARGE SCALE GENOMIC DNA]</scope>
    <source>
        <strain evidence="3">DSM 10642 / AEDII12DO</strain>
    </source>
</reference>
<name>D3S337_FERPA</name>
<accession>D3S337</accession>
<dbReference type="GeneID" id="8777996"/>
<evidence type="ECO:0000313" key="3">
    <source>
        <dbReference type="Proteomes" id="UP000002613"/>
    </source>
</evidence>
<dbReference type="PaxDb" id="589924-Ferp_0496"/>
<dbReference type="EMBL" id="CP001899">
    <property type="protein sequence ID" value="ADC64670.1"/>
    <property type="molecule type" value="Genomic_DNA"/>
</dbReference>
<feature type="region of interest" description="Disordered" evidence="1">
    <location>
        <begin position="143"/>
        <end position="184"/>
    </location>
</feature>
<dbReference type="Proteomes" id="UP000002613">
    <property type="component" value="Chromosome"/>
</dbReference>
<sequence>MSLGIQNSHVGKIVLEDGTVLRLRVAIVDVRETGFSPFDGVNFGVKHIGNVFVEYIPDELKEKVKDKPLAPPDLPQDGWEIIDIKQQEPAFKEVSVKASKGVYVVRAQADAVMASRNMNYKTRFDEPLYRLNWVWKISWKKHKEEGKSESSLKSEEAKPKIASPWSKINPEEVEEVGEEITTRI</sequence>
<feature type="compositionally biased region" description="Basic and acidic residues" evidence="1">
    <location>
        <begin position="143"/>
        <end position="159"/>
    </location>
</feature>
<dbReference type="HOGENOM" id="CLU_1465035_0_0_2"/>
<protein>
    <submittedName>
        <fullName evidence="2">Uncharacterized protein</fullName>
    </submittedName>
</protein>
<proteinExistence type="predicted"/>
<dbReference type="RefSeq" id="WP_012965016.1">
    <property type="nucleotide sequence ID" value="NC_013849.1"/>
</dbReference>
<reference evidence="3" key="1">
    <citation type="submission" date="2010-02" db="EMBL/GenBank/DDBJ databases">
        <title>Complete sequence of Ferroglobus placidus DSM 10642.</title>
        <authorList>
            <consortium name="US DOE Joint Genome Institute"/>
            <person name="Lucas S."/>
            <person name="Copeland A."/>
            <person name="Lapidus A."/>
            <person name="Cheng J.-F."/>
            <person name="Bruce D."/>
            <person name="Goodwin L."/>
            <person name="Pitluck S."/>
            <person name="Saunders E."/>
            <person name="Brettin T."/>
            <person name="Detter J.C."/>
            <person name="Han C."/>
            <person name="Tapia R."/>
            <person name="Larimer F."/>
            <person name="Land M."/>
            <person name="Hauser L."/>
            <person name="Kyrpides N."/>
            <person name="Ivanova N."/>
            <person name="Holmes D."/>
            <person name="Lovley D."/>
            <person name="Kyrpides N."/>
            <person name="Anderson I.J."/>
            <person name="Woyke T."/>
        </authorList>
    </citation>
    <scope>NUCLEOTIDE SEQUENCE [LARGE SCALE GENOMIC DNA]</scope>
    <source>
        <strain evidence="3">DSM 10642 / AEDII12DO</strain>
    </source>
</reference>
<evidence type="ECO:0000256" key="1">
    <source>
        <dbReference type="SAM" id="MobiDB-lite"/>
    </source>
</evidence>
<evidence type="ECO:0000313" key="2">
    <source>
        <dbReference type="EMBL" id="ADC64670.1"/>
    </source>
</evidence>
<dbReference type="AlphaFoldDB" id="D3S337"/>
<organism evidence="2 3">
    <name type="scientific">Ferroglobus placidus (strain DSM 10642 / AEDII12DO)</name>
    <dbReference type="NCBI Taxonomy" id="589924"/>
    <lineage>
        <taxon>Archaea</taxon>
        <taxon>Methanobacteriati</taxon>
        <taxon>Methanobacteriota</taxon>
        <taxon>Archaeoglobi</taxon>
        <taxon>Archaeoglobales</taxon>
        <taxon>Archaeoglobaceae</taxon>
        <taxon>Ferroglobus</taxon>
    </lineage>
</organism>
<dbReference type="eggNOG" id="arCOG07156">
    <property type="taxonomic scope" value="Archaea"/>
</dbReference>
<gene>
    <name evidence="2" type="ordered locus">Ferp_0496</name>
</gene>
<dbReference type="KEGG" id="fpl:Ferp_0496"/>